<evidence type="ECO:0000313" key="1">
    <source>
        <dbReference type="EMBL" id="RRB12452.1"/>
    </source>
</evidence>
<dbReference type="EMBL" id="RQJP01000004">
    <property type="protein sequence ID" value="RRB12452.1"/>
    <property type="molecule type" value="Genomic_DNA"/>
</dbReference>
<dbReference type="AlphaFoldDB" id="A0A3P1CGJ4"/>
<name>A0A3P1CGJ4_9BACT</name>
<sequence>MVQVKLAKAIEKPGVLFRIGERSVTITQQPSPVDDADYETIRTQFPGWIQRVSAKAPSEAQEG</sequence>
<comment type="caution">
    <text evidence="1">The sequence shown here is derived from an EMBL/GenBank/DDBJ whole genome shotgun (WGS) entry which is preliminary data.</text>
</comment>
<organism evidence="1 2">
    <name type="scientific">Larkinella knui</name>
    <dbReference type="NCBI Taxonomy" id="2025310"/>
    <lineage>
        <taxon>Bacteria</taxon>
        <taxon>Pseudomonadati</taxon>
        <taxon>Bacteroidota</taxon>
        <taxon>Cytophagia</taxon>
        <taxon>Cytophagales</taxon>
        <taxon>Spirosomataceae</taxon>
        <taxon>Larkinella</taxon>
    </lineage>
</organism>
<keyword evidence="2" id="KW-1185">Reference proteome</keyword>
<protein>
    <submittedName>
        <fullName evidence="1">Uncharacterized protein</fullName>
    </submittedName>
</protein>
<reference evidence="1 2" key="1">
    <citation type="submission" date="2018-11" db="EMBL/GenBank/DDBJ databases">
        <authorList>
            <person name="Zhou Z."/>
            <person name="Wang G."/>
        </authorList>
    </citation>
    <scope>NUCLEOTIDE SEQUENCE [LARGE SCALE GENOMIC DNA]</scope>
    <source>
        <strain evidence="1 2">KCTC42998</strain>
    </source>
</reference>
<dbReference type="RefSeq" id="WP_124908405.1">
    <property type="nucleotide sequence ID" value="NZ_RQJP01000004.1"/>
</dbReference>
<evidence type="ECO:0000313" key="2">
    <source>
        <dbReference type="Proteomes" id="UP000274271"/>
    </source>
</evidence>
<gene>
    <name evidence="1" type="ORF">EHT87_19835</name>
</gene>
<dbReference type="Proteomes" id="UP000274271">
    <property type="component" value="Unassembled WGS sequence"/>
</dbReference>
<accession>A0A3P1CGJ4</accession>
<proteinExistence type="predicted"/>